<reference evidence="2 3" key="1">
    <citation type="submission" date="2019-07" db="EMBL/GenBank/DDBJ databases">
        <title>Characterization of Brevibacillus brevis HK544, as a potential biocontrol agent.</title>
        <authorList>
            <person name="Kim H."/>
        </authorList>
    </citation>
    <scope>NUCLEOTIDE SEQUENCE [LARGE SCALE GENOMIC DNA]</scope>
    <source>
        <strain evidence="2 3">HK544</strain>
    </source>
</reference>
<keyword evidence="1" id="KW-1133">Transmembrane helix</keyword>
<evidence type="ECO:0000256" key="1">
    <source>
        <dbReference type="SAM" id="Phobius"/>
    </source>
</evidence>
<accession>A0A517I2K5</accession>
<keyword evidence="1" id="KW-0472">Membrane</keyword>
<dbReference type="Proteomes" id="UP000317713">
    <property type="component" value="Chromosome"/>
</dbReference>
<feature type="transmembrane region" description="Helical" evidence="1">
    <location>
        <begin position="57"/>
        <end position="79"/>
    </location>
</feature>
<protein>
    <submittedName>
        <fullName evidence="2">Uncharacterized protein</fullName>
    </submittedName>
</protein>
<proteinExistence type="predicted"/>
<sequence>MFSIIPSRNADFIEKNRYRIDFLSHKKYVKSIKHVTLTFQFSLTEKRRSCLFCKRNVLITLTPYLLFSYGAVIGATAPYCCKYVSTCVCSFTR</sequence>
<name>A0A517I2K5_BREBE</name>
<dbReference type="AlphaFoldDB" id="A0A517I2K5"/>
<dbReference type="EMBL" id="CP042161">
    <property type="protein sequence ID" value="QDS33100.1"/>
    <property type="molecule type" value="Genomic_DNA"/>
</dbReference>
<gene>
    <name evidence="2" type="ORF">FPS98_03330</name>
</gene>
<keyword evidence="1" id="KW-0812">Transmembrane</keyword>
<evidence type="ECO:0000313" key="2">
    <source>
        <dbReference type="EMBL" id="QDS33100.1"/>
    </source>
</evidence>
<organism evidence="2 3">
    <name type="scientific">Brevibacillus brevis</name>
    <name type="common">Bacillus brevis</name>
    <dbReference type="NCBI Taxonomy" id="1393"/>
    <lineage>
        <taxon>Bacteria</taxon>
        <taxon>Bacillati</taxon>
        <taxon>Bacillota</taxon>
        <taxon>Bacilli</taxon>
        <taxon>Bacillales</taxon>
        <taxon>Paenibacillaceae</taxon>
        <taxon>Brevibacillus</taxon>
    </lineage>
</organism>
<evidence type="ECO:0000313" key="3">
    <source>
        <dbReference type="Proteomes" id="UP000317713"/>
    </source>
</evidence>